<reference evidence="6 7" key="1">
    <citation type="submission" date="2019-09" db="EMBL/GenBank/DDBJ databases">
        <title>Draft genome sequences of 48 bacterial type strains from the CCUG.</title>
        <authorList>
            <person name="Tunovic T."/>
            <person name="Pineiro-Iglesias B."/>
            <person name="Unosson C."/>
            <person name="Inganas E."/>
            <person name="Ohlen M."/>
            <person name="Cardew S."/>
            <person name="Jensie-Markopoulos S."/>
            <person name="Salva-Serra F."/>
            <person name="Jaen-Luchoro D."/>
            <person name="Karlsson R."/>
            <person name="Svensson-Stadler L."/>
            <person name="Chun J."/>
            <person name="Moore E."/>
        </authorList>
    </citation>
    <scope>NUCLEOTIDE SEQUENCE [LARGE SCALE GENOMIC DNA]</scope>
    <source>
        <strain evidence="6 7">CCUG 54555</strain>
    </source>
</reference>
<keyword evidence="3" id="KW-0238">DNA-binding</keyword>
<dbReference type="PROSITE" id="PS50931">
    <property type="entry name" value="HTH_LYSR"/>
    <property type="match status" value="1"/>
</dbReference>
<dbReference type="InterPro" id="IPR058163">
    <property type="entry name" value="LysR-type_TF_proteobact-type"/>
</dbReference>
<dbReference type="InterPro" id="IPR000847">
    <property type="entry name" value="LysR_HTH_N"/>
</dbReference>
<dbReference type="Proteomes" id="UP000430232">
    <property type="component" value="Unassembled WGS sequence"/>
</dbReference>
<dbReference type="FunFam" id="1.10.10.10:FF:000001">
    <property type="entry name" value="LysR family transcriptional regulator"/>
    <property type="match status" value="1"/>
</dbReference>
<dbReference type="GO" id="GO:0003700">
    <property type="term" value="F:DNA-binding transcription factor activity"/>
    <property type="evidence" value="ECO:0007669"/>
    <property type="project" value="InterPro"/>
</dbReference>
<feature type="domain" description="HTH lysR-type" evidence="5">
    <location>
        <begin position="7"/>
        <end position="59"/>
    </location>
</feature>
<dbReference type="AlphaFoldDB" id="A0A6H9SSU2"/>
<organism evidence="6 7">
    <name type="scientific">Burkholderia latens</name>
    <dbReference type="NCBI Taxonomy" id="488446"/>
    <lineage>
        <taxon>Bacteria</taxon>
        <taxon>Pseudomonadati</taxon>
        <taxon>Pseudomonadota</taxon>
        <taxon>Betaproteobacteria</taxon>
        <taxon>Burkholderiales</taxon>
        <taxon>Burkholderiaceae</taxon>
        <taxon>Burkholderia</taxon>
        <taxon>Burkholderia cepacia complex</taxon>
    </lineage>
</organism>
<evidence type="ECO:0000313" key="7">
    <source>
        <dbReference type="Proteomes" id="UP000430232"/>
    </source>
</evidence>
<evidence type="ECO:0000256" key="3">
    <source>
        <dbReference type="ARBA" id="ARBA00023125"/>
    </source>
</evidence>
<keyword evidence="4" id="KW-0804">Transcription</keyword>
<evidence type="ECO:0000256" key="4">
    <source>
        <dbReference type="ARBA" id="ARBA00023163"/>
    </source>
</evidence>
<protein>
    <submittedName>
        <fullName evidence="6">LysR family transcriptional regulator</fullName>
    </submittedName>
</protein>
<dbReference type="OrthoDB" id="9786526at2"/>
<dbReference type="PANTHER" id="PTHR30537">
    <property type="entry name" value="HTH-TYPE TRANSCRIPTIONAL REGULATOR"/>
    <property type="match status" value="1"/>
</dbReference>
<dbReference type="Pfam" id="PF00126">
    <property type="entry name" value="HTH_1"/>
    <property type="match status" value="1"/>
</dbReference>
<dbReference type="PANTHER" id="PTHR30537:SF5">
    <property type="entry name" value="HTH-TYPE TRANSCRIPTIONAL ACTIVATOR TTDR-RELATED"/>
    <property type="match status" value="1"/>
</dbReference>
<proteinExistence type="inferred from homology"/>
<gene>
    <name evidence="6" type="ORF">F7R21_26815</name>
</gene>
<dbReference type="Gene3D" id="3.40.190.290">
    <property type="match status" value="1"/>
</dbReference>
<comment type="similarity">
    <text evidence="1">Belongs to the LysR transcriptional regulatory family.</text>
</comment>
<dbReference type="InterPro" id="IPR005119">
    <property type="entry name" value="LysR_subst-bd"/>
</dbReference>
<evidence type="ECO:0000313" key="6">
    <source>
        <dbReference type="EMBL" id="KAB0634000.1"/>
    </source>
</evidence>
<dbReference type="RefSeq" id="WP_151067246.1">
    <property type="nucleotide sequence ID" value="NZ_CABVPL010000009.1"/>
</dbReference>
<dbReference type="Gene3D" id="1.10.10.10">
    <property type="entry name" value="Winged helix-like DNA-binding domain superfamily/Winged helix DNA-binding domain"/>
    <property type="match status" value="1"/>
</dbReference>
<comment type="caution">
    <text evidence="6">The sequence shown here is derived from an EMBL/GenBank/DDBJ whole genome shotgun (WGS) entry which is preliminary data.</text>
</comment>
<name>A0A6H9SSU2_9BURK</name>
<evidence type="ECO:0000259" key="5">
    <source>
        <dbReference type="PROSITE" id="PS50931"/>
    </source>
</evidence>
<keyword evidence="2" id="KW-0805">Transcription regulation</keyword>
<evidence type="ECO:0000256" key="2">
    <source>
        <dbReference type="ARBA" id="ARBA00023015"/>
    </source>
</evidence>
<dbReference type="SUPFAM" id="SSF46785">
    <property type="entry name" value="Winged helix' DNA-binding domain"/>
    <property type="match status" value="1"/>
</dbReference>
<sequence length="297" mass="32927">MDELLPMRLFVKVAELRSFARAATELNISNSSATRLVMGIEDRLGARLLNRTTRSLSLTDAGHLYLAQIRHVIDEIDRVEETIASMHHEPIGSLKIAAPVMFGMHVLAPAIDAFKTRHPAIVPEVTIVDRHVDLVSEGFDVGLLLSQHISNNTLVKRPLMLLERIVCAAPQYVERHGAPAHPHDLASHACLAFHADFAGEYVSFDHDQTRVTVRPNKSASSNNIGLIRNWAVAGMGIAVLPAFLVERDVADGRLAALLPGYRLEALEMNIAYPSRRHFPRKARLFVDHLIDHFSSGE</sequence>
<dbReference type="GO" id="GO:0003677">
    <property type="term" value="F:DNA binding"/>
    <property type="evidence" value="ECO:0007669"/>
    <property type="project" value="UniProtKB-KW"/>
</dbReference>
<evidence type="ECO:0000256" key="1">
    <source>
        <dbReference type="ARBA" id="ARBA00009437"/>
    </source>
</evidence>
<dbReference type="InterPro" id="IPR036388">
    <property type="entry name" value="WH-like_DNA-bd_sf"/>
</dbReference>
<dbReference type="SUPFAM" id="SSF53850">
    <property type="entry name" value="Periplasmic binding protein-like II"/>
    <property type="match status" value="1"/>
</dbReference>
<accession>A0A6H9SSU2</accession>
<dbReference type="Pfam" id="PF03466">
    <property type="entry name" value="LysR_substrate"/>
    <property type="match status" value="1"/>
</dbReference>
<dbReference type="GeneID" id="99789175"/>
<keyword evidence="7" id="KW-1185">Reference proteome</keyword>
<dbReference type="CDD" id="cd08422">
    <property type="entry name" value="PBP2_CrgA_like"/>
    <property type="match status" value="1"/>
</dbReference>
<dbReference type="InterPro" id="IPR036390">
    <property type="entry name" value="WH_DNA-bd_sf"/>
</dbReference>
<dbReference type="EMBL" id="VZOJ01000102">
    <property type="protein sequence ID" value="KAB0634000.1"/>
    <property type="molecule type" value="Genomic_DNA"/>
</dbReference>